<evidence type="ECO:0000313" key="2">
    <source>
        <dbReference type="EMBL" id="THD22287.1"/>
    </source>
</evidence>
<evidence type="ECO:0000256" key="1">
    <source>
        <dbReference type="SAM" id="MobiDB-lite"/>
    </source>
</evidence>
<dbReference type="EMBL" id="JXXN02002865">
    <property type="protein sequence ID" value="THD22287.1"/>
    <property type="molecule type" value="Genomic_DNA"/>
</dbReference>
<feature type="region of interest" description="Disordered" evidence="1">
    <location>
        <begin position="404"/>
        <end position="427"/>
    </location>
</feature>
<proteinExistence type="predicted"/>
<feature type="compositionally biased region" description="Polar residues" evidence="1">
    <location>
        <begin position="1"/>
        <end position="18"/>
    </location>
</feature>
<feature type="compositionally biased region" description="Polar residues" evidence="1">
    <location>
        <begin position="46"/>
        <end position="66"/>
    </location>
</feature>
<feature type="compositionally biased region" description="Polar residues" evidence="1">
    <location>
        <begin position="717"/>
        <end position="732"/>
    </location>
</feature>
<keyword evidence="3" id="KW-1185">Reference proteome</keyword>
<protein>
    <submittedName>
        <fullName evidence="2">Uncharacterized protein</fullName>
    </submittedName>
</protein>
<feature type="compositionally biased region" description="Low complexity" evidence="1">
    <location>
        <begin position="699"/>
        <end position="716"/>
    </location>
</feature>
<name>A0A2H1C4L8_FASHE</name>
<feature type="region of interest" description="Disordered" evidence="1">
    <location>
        <begin position="46"/>
        <end position="71"/>
    </location>
</feature>
<gene>
    <name evidence="2" type="ORF">D915_006767</name>
</gene>
<comment type="caution">
    <text evidence="2">The sequence shown here is derived from an EMBL/GenBank/DDBJ whole genome shotgun (WGS) entry which is preliminary data.</text>
</comment>
<feature type="region of interest" description="Disordered" evidence="1">
    <location>
        <begin position="1"/>
        <end position="34"/>
    </location>
</feature>
<feature type="compositionally biased region" description="Polar residues" evidence="1">
    <location>
        <begin position="406"/>
        <end position="423"/>
    </location>
</feature>
<sequence>MTDSSLISVDKSNPSNEVDASRDDDGCCNHTHDSDTEADLALRMPNSTVGADTSPQQLGSYNGQQQYHHRRKRIRISPLARVSGDPRGHIENNANPLDRYASVCNDVDTSQEMRSVMQSDMPSHTHGSAMESGEASSISSLISTRMDSDLQSIILKYVRLQSVIRCLELSGFCSPFVLACIDEAQIQRLEDFVGHTCSLIDSPAIREQFLGPIFAKYPEQFRLPAGTVCGLMLASADIKRRYRRLSTVPPELTPSCTSSVDMHHTDMDFIHEHGFADMASQTEISVPPSTSKPPQFLPEPHVSAIPSTPVTSASLMLPTSNPSVSNALATCPSTVTSYGDQANVSQLNPLITSMDHSATPNTVAMMAAAFQAAAVAASGSGYTQALSKTSGLLAPSSSASVSQSSNQFIPSSPLSHPTNSMTGALNGAFPTDPSTVITTVQNAARLVAAVSGCTMQNSLQSLTSVVGSNSNSGTHGLIYDEEVIDLERLKQHSSASAVRLASRQFVNAHLVRGRDFDMEMEISVTPEGLKRVTGIFYCHLCREKRERTSAVRFSIARNRYPVLSNVLSHLKTHFQYRGQLFHMQPNAQSVPQIKSPYCLNDSLLNALPGAGNGLSTVSSSSVSGNPLDALGLNLNTRSYSDLVSASTDLVGGNRMFLNPCANVSQSSLVIKGEALDTVPDPRIPDDTGANSSGSDTRASLSSEQSTPPPSSSRTTSVNLVPSGSTTALNESTEGATNCELISENGLSLDLFATQSGNGNLILPR</sequence>
<feature type="region of interest" description="Disordered" evidence="1">
    <location>
        <begin position="675"/>
        <end position="732"/>
    </location>
</feature>
<feature type="compositionally biased region" description="Basic and acidic residues" evidence="1">
    <location>
        <begin position="19"/>
        <end position="34"/>
    </location>
</feature>
<dbReference type="AlphaFoldDB" id="A0A2H1C4L8"/>
<organism evidence="2 3">
    <name type="scientific">Fasciola hepatica</name>
    <name type="common">Liver fluke</name>
    <dbReference type="NCBI Taxonomy" id="6192"/>
    <lineage>
        <taxon>Eukaryota</taxon>
        <taxon>Metazoa</taxon>
        <taxon>Spiralia</taxon>
        <taxon>Lophotrochozoa</taxon>
        <taxon>Platyhelminthes</taxon>
        <taxon>Trematoda</taxon>
        <taxon>Digenea</taxon>
        <taxon>Plagiorchiida</taxon>
        <taxon>Echinostomata</taxon>
        <taxon>Echinostomatoidea</taxon>
        <taxon>Fasciolidae</taxon>
        <taxon>Fasciola</taxon>
    </lineage>
</organism>
<accession>A0A2H1C4L8</accession>
<reference evidence="2" key="1">
    <citation type="submission" date="2019-03" db="EMBL/GenBank/DDBJ databases">
        <title>Improved annotation for the trematode Fasciola hepatica.</title>
        <authorList>
            <person name="Choi Y.-J."/>
            <person name="Martin J."/>
            <person name="Mitreva M."/>
        </authorList>
    </citation>
    <scope>NUCLEOTIDE SEQUENCE [LARGE SCALE GENOMIC DNA]</scope>
</reference>
<evidence type="ECO:0000313" key="3">
    <source>
        <dbReference type="Proteomes" id="UP000230066"/>
    </source>
</evidence>
<dbReference type="Proteomes" id="UP000230066">
    <property type="component" value="Unassembled WGS sequence"/>
</dbReference>
<feature type="compositionally biased region" description="Polar residues" evidence="1">
    <location>
        <begin position="688"/>
        <end position="698"/>
    </location>
</feature>